<evidence type="ECO:0008006" key="5">
    <source>
        <dbReference type="Google" id="ProtNLM"/>
    </source>
</evidence>
<evidence type="ECO:0000256" key="2">
    <source>
        <dbReference type="SAM" id="Phobius"/>
    </source>
</evidence>
<dbReference type="InterPro" id="IPR008930">
    <property type="entry name" value="Terpenoid_cyclase/PrenylTrfase"/>
</dbReference>
<feature type="transmembrane region" description="Helical" evidence="2">
    <location>
        <begin position="426"/>
        <end position="448"/>
    </location>
</feature>
<evidence type="ECO:0000313" key="3">
    <source>
        <dbReference type="EMBL" id="RGC33350.1"/>
    </source>
</evidence>
<proteinExistence type="predicted"/>
<keyword evidence="2" id="KW-0812">Transmembrane</keyword>
<dbReference type="Gene3D" id="1.50.10.20">
    <property type="match status" value="1"/>
</dbReference>
<feature type="region of interest" description="Disordered" evidence="1">
    <location>
        <begin position="455"/>
        <end position="475"/>
    </location>
</feature>
<name>A0A3E2WYF5_9FIRM</name>
<reference evidence="3 4" key="1">
    <citation type="submission" date="2018-08" db="EMBL/GenBank/DDBJ databases">
        <title>A genome reference for cultivated species of the human gut microbiota.</title>
        <authorList>
            <person name="Zou Y."/>
            <person name="Xue W."/>
            <person name="Luo G."/>
        </authorList>
    </citation>
    <scope>NUCLEOTIDE SEQUENCE [LARGE SCALE GENOMIC DNA]</scope>
    <source>
        <strain evidence="3 4">AF19-21</strain>
    </source>
</reference>
<dbReference type="Proteomes" id="UP000261111">
    <property type="component" value="Unassembled WGS sequence"/>
</dbReference>
<dbReference type="EMBL" id="QVIA01000006">
    <property type="protein sequence ID" value="RGC33350.1"/>
    <property type="molecule type" value="Genomic_DNA"/>
</dbReference>
<feature type="region of interest" description="Disordered" evidence="1">
    <location>
        <begin position="400"/>
        <end position="419"/>
    </location>
</feature>
<comment type="caution">
    <text evidence="3">The sequence shown here is derived from an EMBL/GenBank/DDBJ whole genome shotgun (WGS) entry which is preliminary data.</text>
</comment>
<evidence type="ECO:0000313" key="4">
    <source>
        <dbReference type="Proteomes" id="UP000261111"/>
    </source>
</evidence>
<dbReference type="SUPFAM" id="SSF48239">
    <property type="entry name" value="Terpenoid cyclases/Protein prenyltransferases"/>
    <property type="match status" value="1"/>
</dbReference>
<gene>
    <name evidence="3" type="ORF">DWX41_07040</name>
</gene>
<feature type="compositionally biased region" description="Basic and acidic residues" evidence="1">
    <location>
        <begin position="406"/>
        <end position="419"/>
    </location>
</feature>
<keyword evidence="2" id="KW-1133">Transmembrane helix</keyword>
<dbReference type="AlphaFoldDB" id="A0A3E2WYF5"/>
<organism evidence="3 4">
    <name type="scientific">Hungatella hathewayi</name>
    <dbReference type="NCBI Taxonomy" id="154046"/>
    <lineage>
        <taxon>Bacteria</taxon>
        <taxon>Bacillati</taxon>
        <taxon>Bacillota</taxon>
        <taxon>Clostridia</taxon>
        <taxon>Lachnospirales</taxon>
        <taxon>Lachnospiraceae</taxon>
        <taxon>Hungatella</taxon>
    </lineage>
</organism>
<sequence>MAFEKRGSVLKMNRMYRNIEKRVLHKVLAVFLLLAAAVTAAYPRTVTAYAAENSVAELRGMQDMILNWKYANGGENQILAGDLLDGAGEGGSDWIAFNISRMGVEDNQAAYLSRLQDVVEKLYQDTEGNGKKYRLSDIYRMIITIKACGGNPEAFGKDPEGNSINLLDDGIWNSIWGDPGKQGINGYIWALMAVDSKAWEEPQDAEWTREKLVTSILSRQLEDGGFGLIKTDASDVDLTSMALTALAPYAGSEVQYTFTSETTGQTVTETVDKAAEAAFTCISGMQHEDGSMVTYEQRTSESTSWALMALASWGRDPDTDEQFIKNGNTLLDGLRQFQLEDGSIVHSLDAEKEETEGNNMAGYQAMYGLEAVCRLKEGKCNTFDLSDAPTVSAEEIEKAGNSLPELKADQEKSGEEALEDTKNRTALITAGIAAVIVLIVMIFIIMMLNNRKKKKMLSDPDSDNSISTDDDDDDW</sequence>
<keyword evidence="2" id="KW-0472">Membrane</keyword>
<accession>A0A3E2WYF5</accession>
<evidence type="ECO:0000256" key="1">
    <source>
        <dbReference type="SAM" id="MobiDB-lite"/>
    </source>
</evidence>
<protein>
    <recommendedName>
        <fullName evidence="5">Surface/cell-adhesion protein</fullName>
    </recommendedName>
</protein>